<dbReference type="SUPFAM" id="SSF100920">
    <property type="entry name" value="Heat shock protein 70kD (HSP70), peptide-binding domain"/>
    <property type="match status" value="1"/>
</dbReference>
<dbReference type="Proteomes" id="UP000014680">
    <property type="component" value="Unassembled WGS sequence"/>
</dbReference>
<dbReference type="EMBL" id="KB206169">
    <property type="protein sequence ID" value="ELP95052.1"/>
    <property type="molecule type" value="Genomic_DNA"/>
</dbReference>
<dbReference type="GeneID" id="14893987"/>
<protein>
    <submittedName>
        <fullName evidence="1">Uncharacterized protein</fullName>
    </submittedName>
</protein>
<dbReference type="VEuPathDB" id="AmoebaDB:EIN_253160"/>
<dbReference type="Gene3D" id="2.60.34.10">
    <property type="entry name" value="Substrate Binding Domain Of DNAk, Chain A, domain 1"/>
    <property type="match status" value="1"/>
</dbReference>
<evidence type="ECO:0000313" key="2">
    <source>
        <dbReference type="Proteomes" id="UP000014680"/>
    </source>
</evidence>
<dbReference type="KEGG" id="eiv:EIN_253160"/>
<dbReference type="AlphaFoldDB" id="A0A0A1UHB9"/>
<gene>
    <name evidence="1" type="ORF">EIN_253160</name>
</gene>
<dbReference type="OrthoDB" id="28555at2759"/>
<name>A0A0A1UHB9_ENTIV</name>
<evidence type="ECO:0000313" key="1">
    <source>
        <dbReference type="EMBL" id="ELP95052.1"/>
    </source>
</evidence>
<organism evidence="1 2">
    <name type="scientific">Entamoeba invadens IP1</name>
    <dbReference type="NCBI Taxonomy" id="370355"/>
    <lineage>
        <taxon>Eukaryota</taxon>
        <taxon>Amoebozoa</taxon>
        <taxon>Evosea</taxon>
        <taxon>Archamoebae</taxon>
        <taxon>Mastigamoebida</taxon>
        <taxon>Entamoebidae</taxon>
        <taxon>Entamoeba</taxon>
    </lineage>
</organism>
<reference evidence="1 2" key="1">
    <citation type="submission" date="2012-10" db="EMBL/GenBank/DDBJ databases">
        <authorList>
            <person name="Zafar N."/>
            <person name="Inman J."/>
            <person name="Hall N."/>
            <person name="Lorenzi H."/>
            <person name="Caler E."/>
        </authorList>
    </citation>
    <scope>NUCLEOTIDE SEQUENCE [LARGE SCALE GENOMIC DNA]</scope>
    <source>
        <strain evidence="1 2">IP1</strain>
    </source>
</reference>
<keyword evidence="2" id="KW-1185">Reference proteome</keyword>
<accession>A0A0A1UHB9</accession>
<dbReference type="InterPro" id="IPR029047">
    <property type="entry name" value="HSP70_peptide-bd_sf"/>
</dbReference>
<sequence>MSVAEYSLGICVFKSLFGIRMVETVVEKGTKLPTKKRYTFTISQDDQKTIGFEMYKDTVIPNPNMLVGNAEISIPFSPKKGDKVILVIEMKQDGTLDLSATYPNATMVSKQQITLKLTN</sequence>
<proteinExistence type="predicted"/>
<dbReference type="RefSeq" id="XP_004261823.1">
    <property type="nucleotide sequence ID" value="XM_004261775.1"/>
</dbReference>